<protein>
    <submittedName>
        <fullName evidence="9">Methylated-DNA--[protein]-cysteine S-methyltransferase</fullName>
    </submittedName>
</protein>
<keyword evidence="3 9" id="KW-0808">Transferase</keyword>
<dbReference type="CDD" id="cd06445">
    <property type="entry name" value="ATase"/>
    <property type="match status" value="1"/>
</dbReference>
<dbReference type="SUPFAM" id="SSF46767">
    <property type="entry name" value="Methylated DNA-protein cysteine methyltransferase, C-terminal domain"/>
    <property type="match status" value="1"/>
</dbReference>
<reference evidence="10" key="1">
    <citation type="submission" date="2018-04" db="EMBL/GenBank/DDBJ databases">
        <authorList>
            <person name="Liu S."/>
            <person name="Wang Z."/>
            <person name="Li J."/>
        </authorList>
    </citation>
    <scope>NUCLEOTIDE SEQUENCE [LARGE SCALE GENOMIC DNA]</scope>
    <source>
        <strain evidence="10">622</strain>
    </source>
</reference>
<dbReference type="PANTHER" id="PTHR10815">
    <property type="entry name" value="METHYLATED-DNA--PROTEIN-CYSTEINE METHYLTRANSFERASE"/>
    <property type="match status" value="1"/>
</dbReference>
<comment type="catalytic activity">
    <reaction evidence="1">
        <text>a 4-O-methyl-thymidine in DNA + L-cysteinyl-[protein] = a thymidine in DNA + S-methyl-L-cysteinyl-[protein]</text>
        <dbReference type="Rhea" id="RHEA:53428"/>
        <dbReference type="Rhea" id="RHEA-COMP:10131"/>
        <dbReference type="Rhea" id="RHEA-COMP:10132"/>
        <dbReference type="Rhea" id="RHEA-COMP:13555"/>
        <dbReference type="Rhea" id="RHEA-COMP:13556"/>
        <dbReference type="ChEBI" id="CHEBI:29950"/>
        <dbReference type="ChEBI" id="CHEBI:82612"/>
        <dbReference type="ChEBI" id="CHEBI:137386"/>
        <dbReference type="ChEBI" id="CHEBI:137387"/>
        <dbReference type="EC" id="2.1.1.63"/>
    </reaction>
</comment>
<dbReference type="Gene3D" id="3.30.160.70">
    <property type="entry name" value="Methylated DNA-protein cysteine methyltransferase domain"/>
    <property type="match status" value="1"/>
</dbReference>
<evidence type="ECO:0000259" key="8">
    <source>
        <dbReference type="Pfam" id="PF02870"/>
    </source>
</evidence>
<dbReference type="GO" id="GO:0003908">
    <property type="term" value="F:methylated-DNA-[protein]-cysteine S-methyltransferase activity"/>
    <property type="evidence" value="ECO:0007669"/>
    <property type="project" value="UniProtKB-EC"/>
</dbReference>
<keyword evidence="5" id="KW-0234">DNA repair</keyword>
<proteinExistence type="predicted"/>
<comment type="caution">
    <text evidence="9">The sequence shown here is derived from an EMBL/GenBank/DDBJ whole genome shotgun (WGS) entry which is preliminary data.</text>
</comment>
<evidence type="ECO:0000313" key="10">
    <source>
        <dbReference type="Proteomes" id="UP000244962"/>
    </source>
</evidence>
<dbReference type="Pfam" id="PF01035">
    <property type="entry name" value="DNA_binding_1"/>
    <property type="match status" value="1"/>
</dbReference>
<evidence type="ECO:0000256" key="3">
    <source>
        <dbReference type="ARBA" id="ARBA00022679"/>
    </source>
</evidence>
<gene>
    <name evidence="9" type="ORF">DF223_06715</name>
</gene>
<evidence type="ECO:0000256" key="5">
    <source>
        <dbReference type="ARBA" id="ARBA00023204"/>
    </source>
</evidence>
<dbReference type="NCBIfam" id="TIGR00589">
    <property type="entry name" value="ogt"/>
    <property type="match status" value="1"/>
</dbReference>
<keyword evidence="2 9" id="KW-0489">Methyltransferase</keyword>
<dbReference type="InterPro" id="IPR001497">
    <property type="entry name" value="MethylDNA_cys_MeTrfase_AS"/>
</dbReference>
<dbReference type="InterPro" id="IPR036217">
    <property type="entry name" value="MethylDNA_cys_MeTrfase_DNAb"/>
</dbReference>
<accession>A0A2U1TEK2</accession>
<dbReference type="AlphaFoldDB" id="A0A2U1TEK2"/>
<organism evidence="9 10">
    <name type="scientific">Mycetocola zhujimingii</name>
    <dbReference type="NCBI Taxonomy" id="2079792"/>
    <lineage>
        <taxon>Bacteria</taxon>
        <taxon>Bacillati</taxon>
        <taxon>Actinomycetota</taxon>
        <taxon>Actinomycetes</taxon>
        <taxon>Micrococcales</taxon>
        <taxon>Microbacteriaceae</taxon>
        <taxon>Mycetocola</taxon>
    </lineage>
</organism>
<comment type="catalytic activity">
    <reaction evidence="6">
        <text>a 6-O-methyl-2'-deoxyguanosine in DNA + L-cysteinyl-[protein] = S-methyl-L-cysteinyl-[protein] + a 2'-deoxyguanosine in DNA</text>
        <dbReference type="Rhea" id="RHEA:24000"/>
        <dbReference type="Rhea" id="RHEA-COMP:10131"/>
        <dbReference type="Rhea" id="RHEA-COMP:10132"/>
        <dbReference type="Rhea" id="RHEA-COMP:11367"/>
        <dbReference type="Rhea" id="RHEA-COMP:11368"/>
        <dbReference type="ChEBI" id="CHEBI:29950"/>
        <dbReference type="ChEBI" id="CHEBI:82612"/>
        <dbReference type="ChEBI" id="CHEBI:85445"/>
        <dbReference type="ChEBI" id="CHEBI:85448"/>
        <dbReference type="EC" id="2.1.1.63"/>
    </reaction>
</comment>
<dbReference type="GO" id="GO:0032259">
    <property type="term" value="P:methylation"/>
    <property type="evidence" value="ECO:0007669"/>
    <property type="project" value="UniProtKB-KW"/>
</dbReference>
<dbReference type="GO" id="GO:0006281">
    <property type="term" value="P:DNA repair"/>
    <property type="evidence" value="ECO:0007669"/>
    <property type="project" value="UniProtKB-KW"/>
</dbReference>
<dbReference type="PANTHER" id="PTHR10815:SF5">
    <property type="entry name" value="METHYLATED-DNA--PROTEIN-CYSTEINE METHYLTRANSFERASE"/>
    <property type="match status" value="1"/>
</dbReference>
<dbReference type="EMBL" id="QEFB01000005">
    <property type="protein sequence ID" value="PWC07311.1"/>
    <property type="molecule type" value="Genomic_DNA"/>
</dbReference>
<evidence type="ECO:0000313" key="9">
    <source>
        <dbReference type="EMBL" id="PWC07311.1"/>
    </source>
</evidence>
<evidence type="ECO:0000256" key="1">
    <source>
        <dbReference type="ARBA" id="ARBA00001286"/>
    </source>
</evidence>
<keyword evidence="4" id="KW-0227">DNA damage</keyword>
<name>A0A2U1TEK2_9MICO</name>
<dbReference type="InterPro" id="IPR036388">
    <property type="entry name" value="WH-like_DNA-bd_sf"/>
</dbReference>
<dbReference type="Gene3D" id="1.10.10.10">
    <property type="entry name" value="Winged helix-like DNA-binding domain superfamily/Winged helix DNA-binding domain"/>
    <property type="match status" value="1"/>
</dbReference>
<dbReference type="InterPro" id="IPR014048">
    <property type="entry name" value="MethylDNA_cys_MeTrfase_DNA-bd"/>
</dbReference>
<dbReference type="InterPro" id="IPR008332">
    <property type="entry name" value="MethylG_MeTrfase_N"/>
</dbReference>
<evidence type="ECO:0000256" key="2">
    <source>
        <dbReference type="ARBA" id="ARBA00022603"/>
    </source>
</evidence>
<feature type="domain" description="Methylated-DNA-[protein]-cysteine S-methyltransferase DNA binding" evidence="7">
    <location>
        <begin position="82"/>
        <end position="164"/>
    </location>
</feature>
<dbReference type="SUPFAM" id="SSF53155">
    <property type="entry name" value="Methylated DNA-protein cysteine methyltransferase domain"/>
    <property type="match status" value="1"/>
</dbReference>
<evidence type="ECO:0000256" key="6">
    <source>
        <dbReference type="ARBA" id="ARBA00049348"/>
    </source>
</evidence>
<keyword evidence="10" id="KW-1185">Reference proteome</keyword>
<feature type="domain" description="Methylguanine DNA methyltransferase ribonuclease-like" evidence="8">
    <location>
        <begin position="15"/>
        <end position="78"/>
    </location>
</feature>
<dbReference type="PROSITE" id="PS00374">
    <property type="entry name" value="MGMT"/>
    <property type="match status" value="1"/>
</dbReference>
<dbReference type="Pfam" id="PF02870">
    <property type="entry name" value="Methyltransf_1N"/>
    <property type="match status" value="1"/>
</dbReference>
<dbReference type="InterPro" id="IPR036631">
    <property type="entry name" value="MGMT_N_sf"/>
</dbReference>
<dbReference type="Proteomes" id="UP000244962">
    <property type="component" value="Unassembled WGS sequence"/>
</dbReference>
<sequence>MPTLFDRPVGLLRFSSPLGRIELTSDGTSVTTLAIERGGELPLDGYRESPLDVLVLASEQLADYFDGTRRTFDVPLSPVGTPFQLATWTGLAGIGFGESRTYGQLGHDIGAGLAGRAIGSAVRANRLPLFVPCHRVLATGGRITGYTQGNGVPTKEWLLDHEGIEYRQPMQRATLQTA</sequence>
<evidence type="ECO:0000259" key="7">
    <source>
        <dbReference type="Pfam" id="PF01035"/>
    </source>
</evidence>
<evidence type="ECO:0000256" key="4">
    <source>
        <dbReference type="ARBA" id="ARBA00022763"/>
    </source>
</evidence>